<evidence type="ECO:0008006" key="13">
    <source>
        <dbReference type="Google" id="ProtNLM"/>
    </source>
</evidence>
<evidence type="ECO:0000256" key="6">
    <source>
        <dbReference type="ARBA" id="ARBA00022801"/>
    </source>
</evidence>
<gene>
    <name evidence="11" type="ORF">SAMN04487771_104513</name>
</gene>
<keyword evidence="4" id="KW-0858">Xylan degradation</keyword>
<dbReference type="GO" id="GO:0030600">
    <property type="term" value="F:feruloyl esterase activity"/>
    <property type="evidence" value="ECO:0007669"/>
    <property type="project" value="InterPro"/>
</dbReference>
<comment type="subcellular location">
    <subcellularLocation>
        <location evidence="1">Secreted</location>
    </subcellularLocation>
</comment>
<evidence type="ECO:0000256" key="9">
    <source>
        <dbReference type="ARBA" id="ARBA00025250"/>
    </source>
</evidence>
<dbReference type="PANTHER" id="PTHR38050:SF1">
    <property type="entry name" value="FERULOYL ESTERASE C"/>
    <property type="match status" value="1"/>
</dbReference>
<dbReference type="InterPro" id="IPR029058">
    <property type="entry name" value="AB_hydrolase_fold"/>
</dbReference>
<comment type="similarity">
    <text evidence="2">Belongs to the faeC family.</text>
</comment>
<keyword evidence="3" id="KW-0964">Secreted</keyword>
<reference evidence="11 12" key="1">
    <citation type="submission" date="2016-10" db="EMBL/GenBank/DDBJ databases">
        <authorList>
            <person name="de Groot N.N."/>
        </authorList>
    </citation>
    <scope>NUCLEOTIDE SEQUENCE [LARGE SCALE GENOMIC DNA]</scope>
    <source>
        <strain evidence="11 12">KH1P1</strain>
    </source>
</reference>
<comment type="function">
    <text evidence="9">Involved in degradation of plant cell walls. Hydrolyzes the feruloyl-arabinose ester bond in arabinoxylans, and the feruloyl-galactose ester bond in pectin. Active against paranitrophenyl-acetate, methyl ferulate and wheat arabinoxylan.</text>
</comment>
<accession>A0A1I0H7F8</accession>
<evidence type="ECO:0000256" key="10">
    <source>
        <dbReference type="SAM" id="SignalP"/>
    </source>
</evidence>
<evidence type="ECO:0000256" key="4">
    <source>
        <dbReference type="ARBA" id="ARBA00022651"/>
    </source>
</evidence>
<dbReference type="Proteomes" id="UP000199820">
    <property type="component" value="Unassembled WGS sequence"/>
</dbReference>
<proteinExistence type="inferred from homology"/>
<protein>
    <recommendedName>
        <fullName evidence="13">Poly(3-hydroxybutyrate) depolymerase</fullName>
    </recommendedName>
</protein>
<dbReference type="eggNOG" id="COG3509">
    <property type="taxonomic scope" value="Bacteria"/>
</dbReference>
<feature type="signal peptide" evidence="10">
    <location>
        <begin position="1"/>
        <end position="27"/>
    </location>
</feature>
<keyword evidence="7" id="KW-0119">Carbohydrate metabolism</keyword>
<evidence type="ECO:0000256" key="8">
    <source>
        <dbReference type="ARBA" id="ARBA00023326"/>
    </source>
</evidence>
<keyword evidence="8" id="KW-0624">Polysaccharide degradation</keyword>
<organism evidence="11 12">
    <name type="scientific">[Clostridium] aminophilum</name>
    <dbReference type="NCBI Taxonomy" id="1526"/>
    <lineage>
        <taxon>Bacteria</taxon>
        <taxon>Bacillati</taxon>
        <taxon>Bacillota</taxon>
        <taxon>Clostridia</taxon>
        <taxon>Lachnospirales</taxon>
        <taxon>Lachnospiraceae</taxon>
    </lineage>
</organism>
<dbReference type="InterPro" id="IPR043595">
    <property type="entry name" value="FaeB/C/D"/>
</dbReference>
<dbReference type="RefSeq" id="WP_074650126.1">
    <property type="nucleotide sequence ID" value="NZ_FOIL01000045.1"/>
</dbReference>
<sequence length="606" mass="66714">MRKSIKKFLTGLFAAGMIIAGSTTASAAVRFDKLPTLVYSELDGLMKKQAAKYVRKDNVVPMLWQGFLEMNISEGRTAKLYVPDNTPQGAMFVAMNVPAGQDPGDFIVNSGWKAKADQEGICLFVLEPAKGSGWGTVEEEADYVKAAIGAARAGKWLQPGPSIYLVGYGEIGSLIQKYAMENPIAVAGAAFFDASEIDASYLKENGAVSFDTDTKKYGVTRKEVPVPVFLANGAEDGNTGAVTAYWTAAANDKNAVSRFAPEGAAVLANSVKSETKAYNYVSTDTTDAAWAFMDQYYRYGGGVLSNAISWKFDYNKGGVEFRSFTDSNGIDRQYLVYIPQAYAGQKLPVVVAYHGASTSMRNFFENTLWYNIADREGIMLVFPESSLIPVPSTLGGGEKNPTAYRALWTIEDPSLKLTDYVYAKDLLDNIGQNYPYVADTGRMYCTGHSMGCMMTHYLGSTDVSHRFAAMGATSGPLMAKEETGSQVVPMLHTMAEYDMWSYDLNKDSSMVINAANMWLTKNHLADAENVDAVRRAGYAATRKDGRWNTSVWTSADGAPLYKYIWVSQKDHVNMPSENELLWNTWFKHWNMFTDTGIRYYDGIAVK</sequence>
<dbReference type="Gene3D" id="3.40.50.1820">
    <property type="entry name" value="alpha/beta hydrolase"/>
    <property type="match status" value="1"/>
</dbReference>
<dbReference type="GO" id="GO:0005576">
    <property type="term" value="C:extracellular region"/>
    <property type="evidence" value="ECO:0007669"/>
    <property type="project" value="UniProtKB-SubCell"/>
</dbReference>
<dbReference type="GO" id="GO:0045493">
    <property type="term" value="P:xylan catabolic process"/>
    <property type="evidence" value="ECO:0007669"/>
    <property type="project" value="UniProtKB-KW"/>
</dbReference>
<feature type="chain" id="PRO_5011795367" description="Poly(3-hydroxybutyrate) depolymerase" evidence="10">
    <location>
        <begin position="28"/>
        <end position="606"/>
    </location>
</feature>
<dbReference type="STRING" id="1526.SAMN02910262_02575"/>
<dbReference type="SUPFAM" id="SSF53474">
    <property type="entry name" value="alpha/beta-Hydrolases"/>
    <property type="match status" value="1"/>
</dbReference>
<evidence type="ECO:0000256" key="7">
    <source>
        <dbReference type="ARBA" id="ARBA00023277"/>
    </source>
</evidence>
<evidence type="ECO:0000313" key="12">
    <source>
        <dbReference type="Proteomes" id="UP000199820"/>
    </source>
</evidence>
<evidence type="ECO:0000256" key="1">
    <source>
        <dbReference type="ARBA" id="ARBA00004613"/>
    </source>
</evidence>
<dbReference type="OrthoDB" id="2751280at2"/>
<evidence type="ECO:0000256" key="3">
    <source>
        <dbReference type="ARBA" id="ARBA00022525"/>
    </source>
</evidence>
<keyword evidence="6" id="KW-0378">Hydrolase</keyword>
<dbReference type="PANTHER" id="PTHR38050">
    <property type="match status" value="1"/>
</dbReference>
<evidence type="ECO:0000256" key="2">
    <source>
        <dbReference type="ARBA" id="ARBA00010278"/>
    </source>
</evidence>
<evidence type="ECO:0000256" key="5">
    <source>
        <dbReference type="ARBA" id="ARBA00022729"/>
    </source>
</evidence>
<dbReference type="AlphaFoldDB" id="A0A1I0H7F8"/>
<evidence type="ECO:0000313" key="11">
    <source>
        <dbReference type="EMBL" id="SET79694.1"/>
    </source>
</evidence>
<keyword evidence="12" id="KW-1185">Reference proteome</keyword>
<name>A0A1I0H7F8_9FIRM</name>
<dbReference type="EMBL" id="FOIL01000045">
    <property type="protein sequence ID" value="SET79694.1"/>
    <property type="molecule type" value="Genomic_DNA"/>
</dbReference>
<keyword evidence="5 10" id="KW-0732">Signal</keyword>